<dbReference type="GO" id="GO:0006167">
    <property type="term" value="P:AMP biosynthetic process"/>
    <property type="evidence" value="ECO:0007669"/>
    <property type="project" value="TreeGrafter"/>
</dbReference>
<sequence length="164" mass="18103">MTPMIFSAGILLYRRAQAASGGPGSLEVWLGHMGGPFWARKDEHAWSIPKGEYLPSEDPLAAALREFGEEMGMPAPEADYVLLGTFRQSAKKTITVFTAETAFSPERILSNTFALEWPPGSGAVREYPEIDDAGWFRESAARTRIVKGQLQVLDALKVRLDGFR</sequence>
<name>A0A9X1M3S5_9MICC</name>
<evidence type="ECO:0000313" key="3">
    <source>
        <dbReference type="EMBL" id="MCC3270407.1"/>
    </source>
</evidence>
<reference evidence="3" key="1">
    <citation type="submission" date="2021-10" db="EMBL/GenBank/DDBJ databases">
        <title>Novel species in genus Arthrobacter.</title>
        <authorList>
            <person name="Liu Y."/>
        </authorList>
    </citation>
    <scope>NUCLEOTIDE SEQUENCE</scope>
    <source>
        <strain evidence="3">Zg-Y809</strain>
    </source>
</reference>
<dbReference type="Gene3D" id="3.90.79.10">
    <property type="entry name" value="Nucleoside Triphosphate Pyrophosphohydrolase"/>
    <property type="match status" value="1"/>
</dbReference>
<dbReference type="GO" id="GO:0006754">
    <property type="term" value="P:ATP biosynthetic process"/>
    <property type="evidence" value="ECO:0007669"/>
    <property type="project" value="TreeGrafter"/>
</dbReference>
<dbReference type="Pfam" id="PF00293">
    <property type="entry name" value="NUDIX"/>
    <property type="match status" value="1"/>
</dbReference>
<evidence type="ECO:0000259" key="2">
    <source>
        <dbReference type="PROSITE" id="PS51462"/>
    </source>
</evidence>
<dbReference type="AlphaFoldDB" id="A0A9X1M3S5"/>
<evidence type="ECO:0000313" key="4">
    <source>
        <dbReference type="Proteomes" id="UP001139264"/>
    </source>
</evidence>
<dbReference type="InterPro" id="IPR015797">
    <property type="entry name" value="NUDIX_hydrolase-like_dom_sf"/>
</dbReference>
<dbReference type="InterPro" id="IPR020084">
    <property type="entry name" value="NUDIX_hydrolase_CS"/>
</dbReference>
<keyword evidence="1" id="KW-0378">Hydrolase</keyword>
<dbReference type="EMBL" id="JAJFZP010000011">
    <property type="protein sequence ID" value="MCC3270407.1"/>
    <property type="molecule type" value="Genomic_DNA"/>
</dbReference>
<gene>
    <name evidence="3" type="ORF">LJ751_13770</name>
</gene>
<dbReference type="PANTHER" id="PTHR21340:SF7">
    <property type="entry name" value="NUDIX HYDROLASE DOMAIN-CONTAINING PROTEIN"/>
    <property type="match status" value="1"/>
</dbReference>
<dbReference type="GO" id="GO:0004081">
    <property type="term" value="F:bis(5'-nucleosyl)-tetraphosphatase (asymmetrical) activity"/>
    <property type="evidence" value="ECO:0007669"/>
    <property type="project" value="TreeGrafter"/>
</dbReference>
<feature type="domain" description="Nudix hydrolase" evidence="2">
    <location>
        <begin position="3"/>
        <end position="158"/>
    </location>
</feature>
<dbReference type="InterPro" id="IPR000086">
    <property type="entry name" value="NUDIX_hydrolase_dom"/>
</dbReference>
<dbReference type="PROSITE" id="PS00893">
    <property type="entry name" value="NUDIX_BOX"/>
    <property type="match status" value="1"/>
</dbReference>
<comment type="caution">
    <text evidence="3">The sequence shown here is derived from an EMBL/GenBank/DDBJ whole genome shotgun (WGS) entry which is preliminary data.</text>
</comment>
<accession>A0A9X1M3S5</accession>
<organism evidence="3 4">
    <name type="scientific">Arthrobacter gengyunqii</name>
    <dbReference type="NCBI Taxonomy" id="2886940"/>
    <lineage>
        <taxon>Bacteria</taxon>
        <taxon>Bacillati</taxon>
        <taxon>Actinomycetota</taxon>
        <taxon>Actinomycetes</taxon>
        <taxon>Micrococcales</taxon>
        <taxon>Micrococcaceae</taxon>
        <taxon>Arthrobacter</taxon>
    </lineage>
</organism>
<dbReference type="PANTHER" id="PTHR21340">
    <property type="entry name" value="DIADENOSINE 5,5-P1,P4-TETRAPHOSPHATE PYROPHOSPHOHYDROLASE MUTT"/>
    <property type="match status" value="1"/>
</dbReference>
<evidence type="ECO:0000256" key="1">
    <source>
        <dbReference type="ARBA" id="ARBA00022801"/>
    </source>
</evidence>
<dbReference type="SUPFAM" id="SSF55811">
    <property type="entry name" value="Nudix"/>
    <property type="match status" value="1"/>
</dbReference>
<dbReference type="InterPro" id="IPR051325">
    <property type="entry name" value="Nudix_hydrolase_domain"/>
</dbReference>
<dbReference type="PROSITE" id="PS51462">
    <property type="entry name" value="NUDIX"/>
    <property type="match status" value="1"/>
</dbReference>
<dbReference type="CDD" id="cd04662">
    <property type="entry name" value="NUDIX_Hydrolase"/>
    <property type="match status" value="1"/>
</dbReference>
<protein>
    <submittedName>
        <fullName evidence="3">NUDIX domain-containing protein</fullName>
    </submittedName>
</protein>
<dbReference type="Proteomes" id="UP001139264">
    <property type="component" value="Unassembled WGS sequence"/>
</dbReference>
<proteinExistence type="predicted"/>